<evidence type="ECO:0000256" key="3">
    <source>
        <dbReference type="ARBA" id="ARBA00022478"/>
    </source>
</evidence>
<dbReference type="Pfam" id="PF04998">
    <property type="entry name" value="RNA_pol_Rpb1_5"/>
    <property type="match status" value="1"/>
</dbReference>
<keyword evidence="3" id="KW-0240">DNA-directed RNA polymerase</keyword>
<dbReference type="PANTHER" id="PTHR19376">
    <property type="entry name" value="DNA-DIRECTED RNA POLYMERASE"/>
    <property type="match status" value="1"/>
</dbReference>
<feature type="region of interest" description="Disordered" evidence="7">
    <location>
        <begin position="1"/>
        <end position="41"/>
    </location>
</feature>
<keyword evidence="4" id="KW-0808">Transferase</keyword>
<feature type="domain" description="RNA polymerase Rpb1" evidence="8">
    <location>
        <begin position="113"/>
        <end position="261"/>
    </location>
</feature>
<evidence type="ECO:0000256" key="1">
    <source>
        <dbReference type="ARBA" id="ARBA00006460"/>
    </source>
</evidence>
<dbReference type="Gene3D" id="3.30.70.2850">
    <property type="match status" value="1"/>
</dbReference>
<keyword evidence="5" id="KW-0548">Nucleotidyltransferase</keyword>
<sequence>MRQRSRLNQEQEYEEPDQEEIEDQDDDIDNDDFQQSQSNDNDNQYADILYNLVQNPIIKPEPVDDDYEEEGVNVNGQSLREQRLAAKQANLEAMAEERKKRVLNKSPGCIMDYSFDTSRELWCEVILKFPLISAKLDLRTIIEEEAFRAFIHRVGRIDRAFLVKDNDAAQKGSPFCKLIKTEGVSVPQVVEFERFLDLRRIYTNDMHAIARTYGIEAARAALIREIKNVFAVYGISVDGRHLSLIADHMTFTGTIKGMNRGAMDGISPLQAMTFETTTNFLKNSLLLGLLLL</sequence>
<evidence type="ECO:0000256" key="7">
    <source>
        <dbReference type="SAM" id="MobiDB-lite"/>
    </source>
</evidence>
<dbReference type="EC" id="2.7.7.6" evidence="2"/>
<evidence type="ECO:0000313" key="10">
    <source>
        <dbReference type="Proteomes" id="UP000194236"/>
    </source>
</evidence>
<keyword evidence="10" id="KW-1185">Reference proteome</keyword>
<protein>
    <recommendedName>
        <fullName evidence="2">DNA-directed RNA polymerase</fullName>
        <ecNumber evidence="2">2.7.7.6</ecNumber>
    </recommendedName>
</protein>
<name>A0A1Y3B877_EURMA</name>
<evidence type="ECO:0000256" key="4">
    <source>
        <dbReference type="ARBA" id="ARBA00022679"/>
    </source>
</evidence>
<dbReference type="Proteomes" id="UP000194236">
    <property type="component" value="Unassembled WGS sequence"/>
</dbReference>
<organism evidence="9 10">
    <name type="scientific">Euroglyphus maynei</name>
    <name type="common">Mayne's house dust mite</name>
    <dbReference type="NCBI Taxonomy" id="6958"/>
    <lineage>
        <taxon>Eukaryota</taxon>
        <taxon>Metazoa</taxon>
        <taxon>Ecdysozoa</taxon>
        <taxon>Arthropoda</taxon>
        <taxon>Chelicerata</taxon>
        <taxon>Arachnida</taxon>
        <taxon>Acari</taxon>
        <taxon>Acariformes</taxon>
        <taxon>Sarcoptiformes</taxon>
        <taxon>Astigmata</taxon>
        <taxon>Psoroptidia</taxon>
        <taxon>Analgoidea</taxon>
        <taxon>Pyroglyphidae</taxon>
        <taxon>Pyroglyphinae</taxon>
        <taxon>Euroglyphus</taxon>
    </lineage>
</organism>
<dbReference type="InterPro" id="IPR007081">
    <property type="entry name" value="RNA_pol_Rpb1_5"/>
</dbReference>
<dbReference type="GO" id="GO:0003899">
    <property type="term" value="F:DNA-directed RNA polymerase activity"/>
    <property type="evidence" value="ECO:0007669"/>
    <property type="project" value="UniProtKB-EC"/>
</dbReference>
<dbReference type="GO" id="GO:0005736">
    <property type="term" value="C:RNA polymerase I complex"/>
    <property type="evidence" value="ECO:0007669"/>
    <property type="project" value="TreeGrafter"/>
</dbReference>
<dbReference type="GO" id="GO:0006351">
    <property type="term" value="P:DNA-templated transcription"/>
    <property type="evidence" value="ECO:0007669"/>
    <property type="project" value="InterPro"/>
</dbReference>
<comment type="similarity">
    <text evidence="1">Belongs to the RNA polymerase beta' chain family.</text>
</comment>
<dbReference type="InterPro" id="IPR045867">
    <property type="entry name" value="DNA-dir_RpoC_beta_prime"/>
</dbReference>
<feature type="compositionally biased region" description="Acidic residues" evidence="7">
    <location>
        <begin position="11"/>
        <end position="32"/>
    </location>
</feature>
<evidence type="ECO:0000256" key="2">
    <source>
        <dbReference type="ARBA" id="ARBA00012418"/>
    </source>
</evidence>
<evidence type="ECO:0000313" key="9">
    <source>
        <dbReference type="EMBL" id="OTF77081.1"/>
    </source>
</evidence>
<dbReference type="EMBL" id="MUJZ01034424">
    <property type="protein sequence ID" value="OTF77081.1"/>
    <property type="molecule type" value="Genomic_DNA"/>
</dbReference>
<evidence type="ECO:0000256" key="5">
    <source>
        <dbReference type="ARBA" id="ARBA00022695"/>
    </source>
</evidence>
<gene>
    <name evidence="9" type="ORF">BLA29_005065</name>
</gene>
<dbReference type="PANTHER" id="PTHR19376:SF11">
    <property type="entry name" value="DNA-DIRECTED RNA POLYMERASE I SUBUNIT RPA1"/>
    <property type="match status" value="1"/>
</dbReference>
<accession>A0A1Y3B877</accession>
<keyword evidence="6" id="KW-0804">Transcription</keyword>
<dbReference type="AlphaFoldDB" id="A0A1Y3B877"/>
<evidence type="ECO:0000256" key="6">
    <source>
        <dbReference type="ARBA" id="ARBA00023163"/>
    </source>
</evidence>
<reference evidence="9 10" key="1">
    <citation type="submission" date="2017-03" db="EMBL/GenBank/DDBJ databases">
        <title>Genome Survey of Euroglyphus maynei.</title>
        <authorList>
            <person name="Arlian L.G."/>
            <person name="Morgan M.S."/>
            <person name="Rider S.D."/>
        </authorList>
    </citation>
    <scope>NUCLEOTIDE SEQUENCE [LARGE SCALE GENOMIC DNA]</scope>
    <source>
        <strain evidence="9">Arlian Lab</strain>
        <tissue evidence="9">Whole body</tissue>
    </source>
</reference>
<dbReference type="GO" id="GO:0003677">
    <property type="term" value="F:DNA binding"/>
    <property type="evidence" value="ECO:0007669"/>
    <property type="project" value="InterPro"/>
</dbReference>
<evidence type="ECO:0000259" key="8">
    <source>
        <dbReference type="Pfam" id="PF04998"/>
    </source>
</evidence>
<dbReference type="SUPFAM" id="SSF64484">
    <property type="entry name" value="beta and beta-prime subunits of DNA dependent RNA-polymerase"/>
    <property type="match status" value="1"/>
</dbReference>
<proteinExistence type="inferred from homology"/>
<comment type="caution">
    <text evidence="9">The sequence shown here is derived from an EMBL/GenBank/DDBJ whole genome shotgun (WGS) entry which is preliminary data.</text>
</comment>
<dbReference type="OrthoDB" id="6507662at2759"/>